<keyword evidence="3" id="KW-1185">Reference proteome</keyword>
<dbReference type="RefSeq" id="WP_099955595.1">
    <property type="nucleotide sequence ID" value="NZ_CP028843.1"/>
</dbReference>
<organism evidence="2 3">
    <name type="scientific">Methylobacterium currus</name>
    <dbReference type="NCBI Taxonomy" id="2051553"/>
    <lineage>
        <taxon>Bacteria</taxon>
        <taxon>Pseudomonadati</taxon>
        <taxon>Pseudomonadota</taxon>
        <taxon>Alphaproteobacteria</taxon>
        <taxon>Hyphomicrobiales</taxon>
        <taxon>Methylobacteriaceae</taxon>
        <taxon>Methylobacterium</taxon>
    </lineage>
</organism>
<proteinExistence type="predicted"/>
<keyword evidence="1" id="KW-1133">Transmembrane helix</keyword>
<reference evidence="2 3" key="1">
    <citation type="submission" date="2018-04" db="EMBL/GenBank/DDBJ databases">
        <title>Methylobacterium sp. PR1016A genome.</title>
        <authorList>
            <person name="Park W."/>
        </authorList>
    </citation>
    <scope>NUCLEOTIDE SEQUENCE [LARGE SCALE GENOMIC DNA]</scope>
    <source>
        <strain evidence="2 3">PR1016A</strain>
    </source>
</reference>
<dbReference type="Proteomes" id="UP000244755">
    <property type="component" value="Chromosome 1"/>
</dbReference>
<dbReference type="EMBL" id="CP028843">
    <property type="protein sequence ID" value="AWB23818.1"/>
    <property type="molecule type" value="Genomic_DNA"/>
</dbReference>
<name>A0A2R4WQL9_9HYPH</name>
<keyword evidence="1" id="KW-0812">Transmembrane</keyword>
<gene>
    <name evidence="2" type="ORF">DA075_25420</name>
</gene>
<dbReference type="AlphaFoldDB" id="A0A2R4WQL9"/>
<evidence type="ECO:0000313" key="3">
    <source>
        <dbReference type="Proteomes" id="UP000244755"/>
    </source>
</evidence>
<evidence type="ECO:0000256" key="1">
    <source>
        <dbReference type="SAM" id="Phobius"/>
    </source>
</evidence>
<feature type="transmembrane region" description="Helical" evidence="1">
    <location>
        <begin position="83"/>
        <end position="105"/>
    </location>
</feature>
<evidence type="ECO:0000313" key="2">
    <source>
        <dbReference type="EMBL" id="AWB23818.1"/>
    </source>
</evidence>
<sequence>MTAVAFDILRFVRTLRDKAKMSPEQAEGLAEAIAEAIQADLATKSDIESLKTDIETLKITTRSDLREAELRLEAKVEATKSDIFKWMIGSIGCQAVVIVGAIVALSRITH</sequence>
<accession>A0A2R4WQL9</accession>
<protein>
    <submittedName>
        <fullName evidence="2">DUF1640 domain-containing protein</fullName>
    </submittedName>
</protein>
<keyword evidence="1" id="KW-0472">Membrane</keyword>
<dbReference type="OrthoDB" id="7991866at2"/>
<dbReference type="KEGG" id="mee:DA075_25420"/>